<feature type="compositionally biased region" description="Basic and acidic residues" evidence="1">
    <location>
        <begin position="99"/>
        <end position="116"/>
    </location>
</feature>
<dbReference type="Proteomes" id="UP000801492">
    <property type="component" value="Unassembled WGS sequence"/>
</dbReference>
<organism evidence="2 3">
    <name type="scientific">Ignelater luminosus</name>
    <name type="common">Cucubano</name>
    <name type="synonym">Pyrophorus luminosus</name>
    <dbReference type="NCBI Taxonomy" id="2038154"/>
    <lineage>
        <taxon>Eukaryota</taxon>
        <taxon>Metazoa</taxon>
        <taxon>Ecdysozoa</taxon>
        <taxon>Arthropoda</taxon>
        <taxon>Hexapoda</taxon>
        <taxon>Insecta</taxon>
        <taxon>Pterygota</taxon>
        <taxon>Neoptera</taxon>
        <taxon>Endopterygota</taxon>
        <taxon>Coleoptera</taxon>
        <taxon>Polyphaga</taxon>
        <taxon>Elateriformia</taxon>
        <taxon>Elateroidea</taxon>
        <taxon>Elateridae</taxon>
        <taxon>Agrypninae</taxon>
        <taxon>Pyrophorini</taxon>
        <taxon>Ignelater</taxon>
    </lineage>
</organism>
<proteinExistence type="predicted"/>
<sequence>MTRGKRIVDLALKLDNNDNANNRPMPNITENHKNVEESIVSFLLPIEECESSPSILPGEAFHQIGINTEYSATDMANVDGNNIELLHDEQSGFEIDSDSIEHQGKVKEPSNNDENKPKRKRRRFRIKQYPSYPQNKKKARTWSKI</sequence>
<gene>
    <name evidence="2" type="ORF">ILUMI_09268</name>
</gene>
<feature type="compositionally biased region" description="Basic residues" evidence="1">
    <location>
        <begin position="117"/>
        <end position="126"/>
    </location>
</feature>
<reference evidence="2" key="1">
    <citation type="submission" date="2019-08" db="EMBL/GenBank/DDBJ databases">
        <title>The genome of the North American firefly Photinus pyralis.</title>
        <authorList>
            <consortium name="Photinus pyralis genome working group"/>
            <person name="Fallon T.R."/>
            <person name="Sander Lower S.E."/>
            <person name="Weng J.-K."/>
        </authorList>
    </citation>
    <scope>NUCLEOTIDE SEQUENCE</scope>
    <source>
        <strain evidence="2">TRF0915ILg1</strain>
        <tissue evidence="2">Whole body</tissue>
    </source>
</reference>
<feature type="compositionally biased region" description="Basic residues" evidence="1">
    <location>
        <begin position="135"/>
        <end position="145"/>
    </location>
</feature>
<protein>
    <submittedName>
        <fullName evidence="2">Uncharacterized protein</fullName>
    </submittedName>
</protein>
<evidence type="ECO:0000313" key="2">
    <source>
        <dbReference type="EMBL" id="KAF2896905.1"/>
    </source>
</evidence>
<evidence type="ECO:0000256" key="1">
    <source>
        <dbReference type="SAM" id="MobiDB-lite"/>
    </source>
</evidence>
<dbReference type="EMBL" id="VTPC01004662">
    <property type="protein sequence ID" value="KAF2896905.1"/>
    <property type="molecule type" value="Genomic_DNA"/>
</dbReference>
<feature type="region of interest" description="Disordered" evidence="1">
    <location>
        <begin position="92"/>
        <end position="145"/>
    </location>
</feature>
<comment type="caution">
    <text evidence="2">The sequence shown here is derived from an EMBL/GenBank/DDBJ whole genome shotgun (WGS) entry which is preliminary data.</text>
</comment>
<keyword evidence="3" id="KW-1185">Reference proteome</keyword>
<evidence type="ECO:0000313" key="3">
    <source>
        <dbReference type="Proteomes" id="UP000801492"/>
    </source>
</evidence>
<dbReference type="AlphaFoldDB" id="A0A8K0D9J4"/>
<accession>A0A8K0D9J4</accession>
<name>A0A8K0D9J4_IGNLU</name>